<evidence type="ECO:0000313" key="3">
    <source>
        <dbReference type="Proteomes" id="UP001499942"/>
    </source>
</evidence>
<comment type="caution">
    <text evidence="2">The sequence shown here is derived from an EMBL/GenBank/DDBJ whole genome shotgun (WGS) entry which is preliminary data.</text>
</comment>
<accession>A0ABP6A9X5</accession>
<reference evidence="3" key="1">
    <citation type="journal article" date="2019" name="Int. J. Syst. Evol. Microbiol.">
        <title>The Global Catalogue of Microorganisms (GCM) 10K type strain sequencing project: providing services to taxonomists for standard genome sequencing and annotation.</title>
        <authorList>
            <consortium name="The Broad Institute Genomics Platform"/>
            <consortium name="The Broad Institute Genome Sequencing Center for Infectious Disease"/>
            <person name="Wu L."/>
            <person name="Ma J."/>
        </authorList>
    </citation>
    <scope>NUCLEOTIDE SEQUENCE [LARGE SCALE GENOMIC DNA]</scope>
    <source>
        <strain evidence="3">JCM 5062</strain>
    </source>
</reference>
<evidence type="ECO:0000256" key="1">
    <source>
        <dbReference type="SAM" id="MobiDB-lite"/>
    </source>
</evidence>
<sequence>MAPPPVAGPVAAPVAGAERRDGGTGGGGDSLSVRHAEPAEEPVPLLLHAGTDGHDATGRGLAQERRKHLPGGDRDGRTVPGGGVAPTATAPPPPGSRLPGAALAALRRRRAHPRTNERSTLTLGSRANAPVDRTVQ</sequence>
<feature type="region of interest" description="Disordered" evidence="1">
    <location>
        <begin position="1"/>
        <end position="136"/>
    </location>
</feature>
<protein>
    <submittedName>
        <fullName evidence="2">Uncharacterized protein</fullName>
    </submittedName>
</protein>
<organism evidence="2 3">
    <name type="scientific">Streptomyces gobitricini</name>
    <dbReference type="NCBI Taxonomy" id="68211"/>
    <lineage>
        <taxon>Bacteria</taxon>
        <taxon>Bacillati</taxon>
        <taxon>Actinomycetota</taxon>
        <taxon>Actinomycetes</taxon>
        <taxon>Kitasatosporales</taxon>
        <taxon>Streptomycetaceae</taxon>
        <taxon>Streptomyces</taxon>
    </lineage>
</organism>
<dbReference type="Proteomes" id="UP001499942">
    <property type="component" value="Unassembled WGS sequence"/>
</dbReference>
<keyword evidence="3" id="KW-1185">Reference proteome</keyword>
<proteinExistence type="predicted"/>
<gene>
    <name evidence="2" type="ORF">GCM10010393_48540</name>
</gene>
<evidence type="ECO:0000313" key="2">
    <source>
        <dbReference type="EMBL" id="GAA2509869.1"/>
    </source>
</evidence>
<dbReference type="EMBL" id="BAAASR010000027">
    <property type="protein sequence ID" value="GAA2509869.1"/>
    <property type="molecule type" value="Genomic_DNA"/>
</dbReference>
<name>A0ABP6A9X5_9ACTN</name>